<accession>A0ABR3UMA3</accession>
<dbReference type="Proteomes" id="UP001578633">
    <property type="component" value="Chromosome 3"/>
</dbReference>
<comment type="caution">
    <text evidence="5">The sequence shown here is derived from an EMBL/GenBank/DDBJ whole genome shotgun (WGS) entry which is preliminary data.</text>
</comment>
<dbReference type="EMBL" id="JBHGVX010000003">
    <property type="protein sequence ID" value="KAL1797165.1"/>
    <property type="molecule type" value="Genomic_DNA"/>
</dbReference>
<keyword evidence="4" id="KW-0378">Hydrolase</keyword>
<evidence type="ECO:0000256" key="2">
    <source>
        <dbReference type="ARBA" id="ARBA00022722"/>
    </source>
</evidence>
<dbReference type="GeneID" id="96084093"/>
<evidence type="ECO:0000256" key="4">
    <source>
        <dbReference type="ARBA" id="ARBA00022801"/>
    </source>
</evidence>
<evidence type="ECO:0000313" key="6">
    <source>
        <dbReference type="Proteomes" id="UP001578633"/>
    </source>
</evidence>
<dbReference type="PANTHER" id="PTHR10060">
    <property type="entry name" value="TATD FAMILY DEOXYRIBONUCLEASE"/>
    <property type="match status" value="1"/>
</dbReference>
<reference evidence="5 6" key="1">
    <citation type="submission" date="2024-09" db="EMBL/GenBank/DDBJ databases">
        <title>T2T genomes of carrot and Alternaria dauci and their utility for understanding host-pathogen interaction during carrot leaf blight disease.</title>
        <authorList>
            <person name="Liu W."/>
            <person name="Xu S."/>
            <person name="Ou C."/>
            <person name="Liu X."/>
            <person name="Zhuang F."/>
            <person name="Deng X.W."/>
        </authorList>
    </citation>
    <scope>NUCLEOTIDE SEQUENCE [LARGE SCALE GENOMIC DNA]</scope>
    <source>
        <strain evidence="5 6">A2016</strain>
    </source>
</reference>
<organism evidence="5 6">
    <name type="scientific">Alternaria dauci</name>
    <dbReference type="NCBI Taxonomy" id="48095"/>
    <lineage>
        <taxon>Eukaryota</taxon>
        <taxon>Fungi</taxon>
        <taxon>Dikarya</taxon>
        <taxon>Ascomycota</taxon>
        <taxon>Pezizomycotina</taxon>
        <taxon>Dothideomycetes</taxon>
        <taxon>Pleosporomycetidae</taxon>
        <taxon>Pleosporales</taxon>
        <taxon>Pleosporineae</taxon>
        <taxon>Pleosporaceae</taxon>
        <taxon>Alternaria</taxon>
        <taxon>Alternaria sect. Porri</taxon>
    </lineage>
</organism>
<dbReference type="SUPFAM" id="SSF51556">
    <property type="entry name" value="Metallo-dependent hydrolases"/>
    <property type="match status" value="1"/>
</dbReference>
<dbReference type="RefSeq" id="XP_069307749.1">
    <property type="nucleotide sequence ID" value="XM_069450667.1"/>
</dbReference>
<evidence type="ECO:0000256" key="3">
    <source>
        <dbReference type="ARBA" id="ARBA00022723"/>
    </source>
</evidence>
<protein>
    <recommendedName>
        <fullName evidence="7">Mg-dependent DNase</fullName>
    </recommendedName>
</protein>
<dbReference type="InterPro" id="IPR032466">
    <property type="entry name" value="Metal_Hydrolase"/>
</dbReference>
<gene>
    <name evidence="5" type="ORF">ACET3X_003771</name>
</gene>
<dbReference type="PANTHER" id="PTHR10060:SF15">
    <property type="entry name" value="DEOXYRIBONUCLEASE TATDN1"/>
    <property type="match status" value="1"/>
</dbReference>
<evidence type="ECO:0008006" key="7">
    <source>
        <dbReference type="Google" id="ProtNLM"/>
    </source>
</evidence>
<sequence length="376" mass="41931">MTKPREAIHFYIPRSEASFPMAIPPQEIHHLRTRRLISLHPNPKMSAPALLDGFSNTAPSAPSKKLQYADVAVTATAKEFSGVYRGKQYHDADFDAVLDRALAAGVEKVMLTGMYASDAQVNLAIARSRPEQVKVTIGVHPYHAVEADEGGEAYYQDLSRSITTTLNDKEDSHLLAAFGELGLDYDKLGDAPKDVQIRVFKRQLDMIVDAGWKLPLFLHCRAAFDDFIAILEPYMDRLPLRSGLVHSFVGTKEQMQTLIAMGLQVSVNNFAFRDRDSLDMIRHVPLDKLQIETDAPWGDIQASSEVAKAYLKNATKWSWGSKKKDKFSRGDMVKERNESCNMEKVALVVAGIKGIGVEEVAESAWRNSVDMFFARG</sequence>
<dbReference type="InterPro" id="IPR018228">
    <property type="entry name" value="DNase_TatD-rel_CS"/>
</dbReference>
<dbReference type="InterPro" id="IPR001130">
    <property type="entry name" value="TatD-like"/>
</dbReference>
<dbReference type="Pfam" id="PF01026">
    <property type="entry name" value="TatD_DNase"/>
    <property type="match status" value="1"/>
</dbReference>
<keyword evidence="6" id="KW-1185">Reference proteome</keyword>
<name>A0ABR3UMA3_9PLEO</name>
<keyword evidence="2" id="KW-0540">Nuclease</keyword>
<dbReference type="PROSITE" id="PS01090">
    <property type="entry name" value="TATD_2"/>
    <property type="match status" value="1"/>
</dbReference>
<evidence type="ECO:0000256" key="1">
    <source>
        <dbReference type="ARBA" id="ARBA00009275"/>
    </source>
</evidence>
<dbReference type="Gene3D" id="3.20.20.140">
    <property type="entry name" value="Metal-dependent hydrolases"/>
    <property type="match status" value="1"/>
</dbReference>
<comment type="similarity">
    <text evidence="1">Belongs to the metallo-dependent hydrolases superfamily. TatD-type hydrolase family.</text>
</comment>
<proteinExistence type="inferred from homology"/>
<keyword evidence="3" id="KW-0479">Metal-binding</keyword>
<evidence type="ECO:0000313" key="5">
    <source>
        <dbReference type="EMBL" id="KAL1797165.1"/>
    </source>
</evidence>
<dbReference type="CDD" id="cd01310">
    <property type="entry name" value="TatD_DNAse"/>
    <property type="match status" value="1"/>
</dbReference>
<dbReference type="InterPro" id="IPR050891">
    <property type="entry name" value="TatD-type_Hydrolase"/>
</dbReference>